<proteinExistence type="predicted"/>
<accession>A0A679JCN0</accession>
<reference evidence="1" key="1">
    <citation type="submission" date="2019-12" db="EMBL/GenBank/DDBJ databases">
        <authorList>
            <person name="Cremers G."/>
        </authorList>
    </citation>
    <scope>NUCLEOTIDE SEQUENCE</scope>
    <source>
        <strain evidence="1">Vvax</strain>
    </source>
</reference>
<dbReference type="InterPro" id="IPR029058">
    <property type="entry name" value="AB_hydrolase_fold"/>
</dbReference>
<dbReference type="Gene3D" id="3.40.50.1820">
    <property type="entry name" value="alpha/beta hydrolase"/>
    <property type="match status" value="1"/>
</dbReference>
<dbReference type="InterPro" id="IPR008886">
    <property type="entry name" value="UPF0227/Esterase_YqiA"/>
</dbReference>
<dbReference type="SUPFAM" id="SSF53474">
    <property type="entry name" value="alpha/beta-Hydrolases"/>
    <property type="match status" value="1"/>
</dbReference>
<dbReference type="RefSeq" id="WP_339093081.1">
    <property type="nucleotide sequence ID" value="NZ_LR743508.1"/>
</dbReference>
<gene>
    <name evidence="1" type="ORF">VVAX_05407</name>
</gene>
<evidence type="ECO:0000313" key="1">
    <source>
        <dbReference type="EMBL" id="CAA2109136.1"/>
    </source>
</evidence>
<dbReference type="EMBL" id="LR743508">
    <property type="protein sequence ID" value="CAA2109136.1"/>
    <property type="molecule type" value="Genomic_DNA"/>
</dbReference>
<dbReference type="AlphaFoldDB" id="A0A679JCN0"/>
<protein>
    <recommendedName>
        <fullName evidence="2">Alpha/beta hydrolase</fullName>
    </recommendedName>
</protein>
<dbReference type="Pfam" id="PF05728">
    <property type="entry name" value="UPF0227"/>
    <property type="match status" value="1"/>
</dbReference>
<name>A0A679JCN0_VARPD</name>
<evidence type="ECO:0008006" key="2">
    <source>
        <dbReference type="Google" id="ProtNLM"/>
    </source>
</evidence>
<organism evidence="1">
    <name type="scientific">Variovorax paradoxus</name>
    <dbReference type="NCBI Taxonomy" id="34073"/>
    <lineage>
        <taxon>Bacteria</taxon>
        <taxon>Pseudomonadati</taxon>
        <taxon>Pseudomonadota</taxon>
        <taxon>Betaproteobacteria</taxon>
        <taxon>Burkholderiales</taxon>
        <taxon>Comamonadaceae</taxon>
        <taxon>Variovorax</taxon>
    </lineage>
</organism>
<sequence length="223" mass="24790">MRTRPLNPSRRLLACPGWEDDGHVQFDHLQAALQPLGWTCRRANLPDAQWPAAARARVSPAEALALATADFDALNAQEAPGPCVSAVLGFSFGGYIAAHLTGLRNIDMLVLRSPALYPDDTWLQAKESNDVEALRRFRKRVHTPAQVGVLAFGSLFRGHVLLVCSENDEVIPPPVIESYRLAFRHARSLEHVILKSADHQLSDAASQDAYRWEVVRWLIDKTL</sequence>